<keyword evidence="1" id="KW-0732">Signal</keyword>
<protein>
    <recommendedName>
        <fullName evidence="4">Secreted protein</fullName>
    </recommendedName>
</protein>
<evidence type="ECO:0000256" key="1">
    <source>
        <dbReference type="SAM" id="SignalP"/>
    </source>
</evidence>
<sequence length="147" mass="15992">MNAFFSCLIFISVLNPLLSNGLNLSAKDVKNYMRTSNVEFSANDGDYRCSHCDVFGKEILLITPSSPNLNTQNMPFNHIDADGCDVSAGAQVNTRRTCDLQYKPQADGIFCESTCIGTKNPSSVRYICKSLVSGTGTKGCTNCMKIP</sequence>
<reference evidence="2 3" key="1">
    <citation type="submission" date="2019-05" db="EMBL/GenBank/DDBJ databases">
        <title>Emergence of the Ug99 lineage of the wheat stem rust pathogen through somatic hybridization.</title>
        <authorList>
            <person name="Li F."/>
            <person name="Upadhyaya N.M."/>
            <person name="Sperschneider J."/>
            <person name="Matny O."/>
            <person name="Nguyen-Phuc H."/>
            <person name="Mago R."/>
            <person name="Raley C."/>
            <person name="Miller M.E."/>
            <person name="Silverstein K.A.T."/>
            <person name="Henningsen E."/>
            <person name="Hirsch C.D."/>
            <person name="Visser B."/>
            <person name="Pretorius Z.A."/>
            <person name="Steffenson B.J."/>
            <person name="Schwessinger B."/>
            <person name="Dodds P.N."/>
            <person name="Figueroa M."/>
        </authorList>
    </citation>
    <scope>NUCLEOTIDE SEQUENCE [LARGE SCALE GENOMIC DNA]</scope>
    <source>
        <strain evidence="2">21-0</strain>
    </source>
</reference>
<evidence type="ECO:0000313" key="2">
    <source>
        <dbReference type="EMBL" id="KAA1108990.1"/>
    </source>
</evidence>
<gene>
    <name evidence="2" type="ORF">PGT21_030194</name>
</gene>
<feature type="chain" id="PRO_5022744971" description="Secreted protein" evidence="1">
    <location>
        <begin position="22"/>
        <end position="147"/>
    </location>
</feature>
<proteinExistence type="predicted"/>
<evidence type="ECO:0000313" key="3">
    <source>
        <dbReference type="Proteomes" id="UP000324748"/>
    </source>
</evidence>
<dbReference type="Proteomes" id="UP000324748">
    <property type="component" value="Unassembled WGS sequence"/>
</dbReference>
<evidence type="ECO:0008006" key="4">
    <source>
        <dbReference type="Google" id="ProtNLM"/>
    </source>
</evidence>
<dbReference type="OrthoDB" id="2501521at2759"/>
<accession>A0A5B0Q700</accession>
<dbReference type="EMBL" id="VSWC01000028">
    <property type="protein sequence ID" value="KAA1108990.1"/>
    <property type="molecule type" value="Genomic_DNA"/>
</dbReference>
<feature type="signal peptide" evidence="1">
    <location>
        <begin position="1"/>
        <end position="21"/>
    </location>
</feature>
<name>A0A5B0Q700_PUCGR</name>
<organism evidence="2 3">
    <name type="scientific">Puccinia graminis f. sp. tritici</name>
    <dbReference type="NCBI Taxonomy" id="56615"/>
    <lineage>
        <taxon>Eukaryota</taxon>
        <taxon>Fungi</taxon>
        <taxon>Dikarya</taxon>
        <taxon>Basidiomycota</taxon>
        <taxon>Pucciniomycotina</taxon>
        <taxon>Pucciniomycetes</taxon>
        <taxon>Pucciniales</taxon>
        <taxon>Pucciniaceae</taxon>
        <taxon>Puccinia</taxon>
    </lineage>
</organism>
<dbReference type="AlphaFoldDB" id="A0A5B0Q700"/>
<comment type="caution">
    <text evidence="2">The sequence shown here is derived from an EMBL/GenBank/DDBJ whole genome shotgun (WGS) entry which is preliminary data.</text>
</comment>
<keyword evidence="3" id="KW-1185">Reference proteome</keyword>